<sequence>MDQERDQTHLEQQIDDNLRKVFQRTEKEEVPDRFAALLQQLKEQDTQDDK</sequence>
<dbReference type="InterPro" id="IPR041649">
    <property type="entry name" value="NepR"/>
</dbReference>
<gene>
    <name evidence="2" type="ORF">ACFOGP_04270</name>
</gene>
<feature type="domain" description="Anti-sigma factor NepR" evidence="1">
    <location>
        <begin position="12"/>
        <end position="45"/>
    </location>
</feature>
<dbReference type="RefSeq" id="WP_275631844.1">
    <property type="nucleotide sequence ID" value="NZ_JARGYD010000002.1"/>
</dbReference>
<dbReference type="Pfam" id="PF18557">
    <property type="entry name" value="NepR"/>
    <property type="match status" value="1"/>
</dbReference>
<protein>
    <submittedName>
        <fullName evidence="2">NepR family anti-sigma factor</fullName>
    </submittedName>
</protein>
<accession>A0ABV7GNR0</accession>
<organism evidence="2 3">
    <name type="scientific">Psychromarinibacter halotolerans</name>
    <dbReference type="NCBI Taxonomy" id="1775175"/>
    <lineage>
        <taxon>Bacteria</taxon>
        <taxon>Pseudomonadati</taxon>
        <taxon>Pseudomonadota</taxon>
        <taxon>Alphaproteobacteria</taxon>
        <taxon>Rhodobacterales</taxon>
        <taxon>Paracoccaceae</taxon>
        <taxon>Psychromarinibacter</taxon>
    </lineage>
</organism>
<reference evidence="3" key="1">
    <citation type="journal article" date="2019" name="Int. J. Syst. Evol. Microbiol.">
        <title>The Global Catalogue of Microorganisms (GCM) 10K type strain sequencing project: providing services to taxonomists for standard genome sequencing and annotation.</title>
        <authorList>
            <consortium name="The Broad Institute Genomics Platform"/>
            <consortium name="The Broad Institute Genome Sequencing Center for Infectious Disease"/>
            <person name="Wu L."/>
            <person name="Ma J."/>
        </authorList>
    </citation>
    <scope>NUCLEOTIDE SEQUENCE [LARGE SCALE GENOMIC DNA]</scope>
    <source>
        <strain evidence="3">KCTC 52366</strain>
    </source>
</reference>
<evidence type="ECO:0000313" key="3">
    <source>
        <dbReference type="Proteomes" id="UP001595632"/>
    </source>
</evidence>
<name>A0ABV7GNR0_9RHOB</name>
<keyword evidence="3" id="KW-1185">Reference proteome</keyword>
<dbReference type="EMBL" id="JBHRTB010000010">
    <property type="protein sequence ID" value="MFC3141908.1"/>
    <property type="molecule type" value="Genomic_DNA"/>
</dbReference>
<comment type="caution">
    <text evidence="2">The sequence shown here is derived from an EMBL/GenBank/DDBJ whole genome shotgun (WGS) entry which is preliminary data.</text>
</comment>
<evidence type="ECO:0000313" key="2">
    <source>
        <dbReference type="EMBL" id="MFC3141908.1"/>
    </source>
</evidence>
<proteinExistence type="predicted"/>
<dbReference type="Proteomes" id="UP001595632">
    <property type="component" value="Unassembled WGS sequence"/>
</dbReference>
<evidence type="ECO:0000259" key="1">
    <source>
        <dbReference type="Pfam" id="PF18557"/>
    </source>
</evidence>